<organism evidence="2 3">
    <name type="scientific">Trematosphaeria pertusa</name>
    <dbReference type="NCBI Taxonomy" id="390896"/>
    <lineage>
        <taxon>Eukaryota</taxon>
        <taxon>Fungi</taxon>
        <taxon>Dikarya</taxon>
        <taxon>Ascomycota</taxon>
        <taxon>Pezizomycotina</taxon>
        <taxon>Dothideomycetes</taxon>
        <taxon>Pleosporomycetidae</taxon>
        <taxon>Pleosporales</taxon>
        <taxon>Massarineae</taxon>
        <taxon>Trematosphaeriaceae</taxon>
        <taxon>Trematosphaeria</taxon>
    </lineage>
</organism>
<dbReference type="AlphaFoldDB" id="A0A6A6ISQ2"/>
<dbReference type="RefSeq" id="XP_033687634.1">
    <property type="nucleotide sequence ID" value="XM_033828519.1"/>
</dbReference>
<keyword evidence="1" id="KW-0472">Membrane</keyword>
<gene>
    <name evidence="2" type="ORF">BU26DRAFT_517221</name>
</gene>
<name>A0A6A6ISQ2_9PLEO</name>
<evidence type="ECO:0000256" key="1">
    <source>
        <dbReference type="SAM" id="Phobius"/>
    </source>
</evidence>
<evidence type="ECO:0000313" key="3">
    <source>
        <dbReference type="Proteomes" id="UP000800094"/>
    </source>
</evidence>
<dbReference type="Proteomes" id="UP000800094">
    <property type="component" value="Unassembled WGS sequence"/>
</dbReference>
<dbReference type="GeneID" id="54581849"/>
<dbReference type="EMBL" id="ML987192">
    <property type="protein sequence ID" value="KAF2252630.1"/>
    <property type="molecule type" value="Genomic_DNA"/>
</dbReference>
<keyword evidence="3" id="KW-1185">Reference proteome</keyword>
<evidence type="ECO:0000313" key="2">
    <source>
        <dbReference type="EMBL" id="KAF2252630.1"/>
    </source>
</evidence>
<reference evidence="2" key="1">
    <citation type="journal article" date="2020" name="Stud. Mycol.">
        <title>101 Dothideomycetes genomes: a test case for predicting lifestyles and emergence of pathogens.</title>
        <authorList>
            <person name="Haridas S."/>
            <person name="Albert R."/>
            <person name="Binder M."/>
            <person name="Bloem J."/>
            <person name="Labutti K."/>
            <person name="Salamov A."/>
            <person name="Andreopoulos B."/>
            <person name="Baker S."/>
            <person name="Barry K."/>
            <person name="Bills G."/>
            <person name="Bluhm B."/>
            <person name="Cannon C."/>
            <person name="Castanera R."/>
            <person name="Culley D."/>
            <person name="Daum C."/>
            <person name="Ezra D."/>
            <person name="Gonzalez J."/>
            <person name="Henrissat B."/>
            <person name="Kuo A."/>
            <person name="Liang C."/>
            <person name="Lipzen A."/>
            <person name="Lutzoni F."/>
            <person name="Magnuson J."/>
            <person name="Mondo S."/>
            <person name="Nolan M."/>
            <person name="Ohm R."/>
            <person name="Pangilinan J."/>
            <person name="Park H.-J."/>
            <person name="Ramirez L."/>
            <person name="Alfaro M."/>
            <person name="Sun H."/>
            <person name="Tritt A."/>
            <person name="Yoshinaga Y."/>
            <person name="Zwiers L.-H."/>
            <person name="Turgeon B."/>
            <person name="Goodwin S."/>
            <person name="Spatafora J."/>
            <person name="Crous P."/>
            <person name="Grigoriev I."/>
        </authorList>
    </citation>
    <scope>NUCLEOTIDE SEQUENCE</scope>
    <source>
        <strain evidence="2">CBS 122368</strain>
    </source>
</reference>
<keyword evidence="1" id="KW-0812">Transmembrane</keyword>
<protein>
    <submittedName>
        <fullName evidence="2">Uncharacterized protein</fullName>
    </submittedName>
</protein>
<proteinExistence type="predicted"/>
<sequence>MSSNGFGLASSNLVYVVTALFLLYGSTFSFLPFRSCYRVLFSWCYIIHRHPSSVSTSHSSILGK</sequence>
<accession>A0A6A6ISQ2</accession>
<feature type="transmembrane region" description="Helical" evidence="1">
    <location>
        <begin position="12"/>
        <end position="33"/>
    </location>
</feature>
<keyword evidence="1" id="KW-1133">Transmembrane helix</keyword>